<keyword evidence="4" id="KW-1185">Reference proteome</keyword>
<dbReference type="Proteomes" id="UP000218209">
    <property type="component" value="Unassembled WGS sequence"/>
</dbReference>
<protein>
    <recommendedName>
        <fullName evidence="5">IGFBP N-terminal domain-containing protein</fullName>
    </recommendedName>
</protein>
<reference evidence="3 4" key="1">
    <citation type="submission" date="2017-03" db="EMBL/GenBank/DDBJ databases">
        <title>WGS assembly of Porphyra umbilicalis.</title>
        <authorList>
            <person name="Brawley S.H."/>
            <person name="Blouin N.A."/>
            <person name="Ficko-Blean E."/>
            <person name="Wheeler G.L."/>
            <person name="Lohr M."/>
            <person name="Goodson H.V."/>
            <person name="Jenkins J.W."/>
            <person name="Blaby-Haas C.E."/>
            <person name="Helliwell K.E."/>
            <person name="Chan C."/>
            <person name="Marriage T."/>
            <person name="Bhattacharya D."/>
            <person name="Klein A.S."/>
            <person name="Badis Y."/>
            <person name="Brodie J."/>
            <person name="Cao Y."/>
            <person name="Collen J."/>
            <person name="Dittami S.M."/>
            <person name="Gachon C.M."/>
            <person name="Green B.R."/>
            <person name="Karpowicz S."/>
            <person name="Kim J.W."/>
            <person name="Kudahl U."/>
            <person name="Lin S."/>
            <person name="Michel G."/>
            <person name="Mittag M."/>
            <person name="Olson B.J."/>
            <person name="Pangilinan J."/>
            <person name="Peng Y."/>
            <person name="Qiu H."/>
            <person name="Shu S."/>
            <person name="Singer J.T."/>
            <person name="Smith A.G."/>
            <person name="Sprecher B.N."/>
            <person name="Wagner V."/>
            <person name="Wang W."/>
            <person name="Wang Z.-Y."/>
            <person name="Yan J."/>
            <person name="Yarish C."/>
            <person name="Zoeuner-Riek S."/>
            <person name="Zhuang Y."/>
            <person name="Zou Y."/>
            <person name="Lindquist E.A."/>
            <person name="Grimwood J."/>
            <person name="Barry K."/>
            <person name="Rokhsar D.S."/>
            <person name="Schmutz J."/>
            <person name="Stiller J.W."/>
            <person name="Grossman A.R."/>
            <person name="Prochnik S.E."/>
        </authorList>
    </citation>
    <scope>NUCLEOTIDE SEQUENCE [LARGE SCALE GENOMIC DNA]</scope>
    <source>
        <strain evidence="3">4086291</strain>
    </source>
</reference>
<name>A0A1X6NPF0_PORUM</name>
<evidence type="ECO:0008006" key="5">
    <source>
        <dbReference type="Google" id="ProtNLM"/>
    </source>
</evidence>
<feature type="region of interest" description="Disordered" evidence="1">
    <location>
        <begin position="35"/>
        <end position="173"/>
    </location>
</feature>
<gene>
    <name evidence="3" type="ORF">BU14_0849s0004</name>
</gene>
<accession>A0A1X6NPF0</accession>
<feature type="compositionally biased region" description="Basic residues" evidence="1">
    <location>
        <begin position="66"/>
        <end position="87"/>
    </location>
</feature>
<organism evidence="3 4">
    <name type="scientific">Porphyra umbilicalis</name>
    <name type="common">Purple laver</name>
    <name type="synonym">Red alga</name>
    <dbReference type="NCBI Taxonomy" id="2786"/>
    <lineage>
        <taxon>Eukaryota</taxon>
        <taxon>Rhodophyta</taxon>
        <taxon>Bangiophyceae</taxon>
        <taxon>Bangiales</taxon>
        <taxon>Bangiaceae</taxon>
        <taxon>Porphyra</taxon>
    </lineage>
</organism>
<feature type="signal peptide" evidence="2">
    <location>
        <begin position="1"/>
        <end position="34"/>
    </location>
</feature>
<keyword evidence="2" id="KW-0732">Signal</keyword>
<sequence>MALPSPHRRPATRGRAAVTVAAAAAVCLVAGALAAAAATAVPPSPTPCATGPGAEDAPPAPPPPPPKKKLAMTAAPKKKQAGPRPPKKPAAPRPPKKSPTPGPPKKPAPAPPKSQRGRRHPNADRADAAQKASGGRQPHADPLRRPRHTGADADADALRRPRGAQGHGGRRGRYTICAGTAGVGGTCGIVGPACNEGLVCAVADDPTSPCAPSTTVCGDGDRCLGSLQMYVGGIARGGCRARVDTDGLAEGAACTQLLYQPPGSLGCATGLRCVTPGAWDTDGSVEAVIDQLRPGQPTPGICTAPSMRVGDACAPAGTNGRAENEAPGEPPLLCIGGVCVARAGATDAVAKARRRV</sequence>
<evidence type="ECO:0000313" key="4">
    <source>
        <dbReference type="Proteomes" id="UP000218209"/>
    </source>
</evidence>
<feature type="compositionally biased region" description="Low complexity" evidence="1">
    <location>
        <begin position="35"/>
        <end position="57"/>
    </location>
</feature>
<feature type="chain" id="PRO_5010884316" description="IGFBP N-terminal domain-containing protein" evidence="2">
    <location>
        <begin position="35"/>
        <end position="356"/>
    </location>
</feature>
<evidence type="ECO:0000256" key="1">
    <source>
        <dbReference type="SAM" id="MobiDB-lite"/>
    </source>
</evidence>
<evidence type="ECO:0000256" key="2">
    <source>
        <dbReference type="SAM" id="SignalP"/>
    </source>
</evidence>
<feature type="compositionally biased region" description="Pro residues" evidence="1">
    <location>
        <begin position="88"/>
        <end position="112"/>
    </location>
</feature>
<dbReference type="EMBL" id="KV919291">
    <property type="protein sequence ID" value="OSX70223.1"/>
    <property type="molecule type" value="Genomic_DNA"/>
</dbReference>
<proteinExistence type="predicted"/>
<dbReference type="AlphaFoldDB" id="A0A1X6NPF0"/>
<evidence type="ECO:0000313" key="3">
    <source>
        <dbReference type="EMBL" id="OSX70223.1"/>
    </source>
</evidence>